<dbReference type="WBParaSite" id="TCLT_0000595101-mRNA-1">
    <property type="protein sequence ID" value="TCLT_0000595101-mRNA-1"/>
    <property type="gene ID" value="TCLT_0000595101"/>
</dbReference>
<reference evidence="5" key="1">
    <citation type="submission" date="2017-02" db="UniProtKB">
        <authorList>
            <consortium name="WormBaseParasite"/>
        </authorList>
    </citation>
    <scope>IDENTIFICATION</scope>
</reference>
<evidence type="ECO:0000313" key="4">
    <source>
        <dbReference type="Proteomes" id="UP000276776"/>
    </source>
</evidence>
<keyword evidence="4" id="KW-1185">Reference proteome</keyword>
<reference evidence="3 4" key="2">
    <citation type="submission" date="2018-11" db="EMBL/GenBank/DDBJ databases">
        <authorList>
            <consortium name="Pathogen Informatics"/>
        </authorList>
    </citation>
    <scope>NUCLEOTIDE SEQUENCE [LARGE SCALE GENOMIC DNA]</scope>
</reference>
<name>A0A0N5CZM3_THECL</name>
<dbReference type="InterPro" id="IPR013087">
    <property type="entry name" value="Znf_C2H2_type"/>
</dbReference>
<feature type="region of interest" description="Disordered" evidence="1">
    <location>
        <begin position="1"/>
        <end position="36"/>
    </location>
</feature>
<feature type="compositionally biased region" description="Basic residues" evidence="1">
    <location>
        <begin position="24"/>
        <end position="36"/>
    </location>
</feature>
<feature type="compositionally biased region" description="Basic and acidic residues" evidence="1">
    <location>
        <begin position="1"/>
        <end position="23"/>
    </location>
</feature>
<evidence type="ECO:0000259" key="2">
    <source>
        <dbReference type="PROSITE" id="PS00028"/>
    </source>
</evidence>
<sequence>MGEKIEVQREGKRRWGDRVENGTRRHAQMRKKQARPAKRILPRDYYIGINDEEDPTADLRDLSSPSELTFAENSRKIQEFALAGNIDKFSRTWQYSPSLLSPSSDDYPHRTIAFPCSSQDASPALKIPKCELEDESCYDYSQLPRICLSGSPDTRDYCLPVVSPSVSSYTFPTATPYYELITNKDSANSSTSNESESPLKRLERCVKASSHIECSVPHTSTKLDVSLPSSVCSPTATRSPRTHSAAINSDRAKSSADALGELSQLVHRIGTVRLPVCEAPNKRAPNSVTSNIFTCLKCAHRFDTLDELVLHISATKHFTRRSTRNADAIAPWESDRPTSNFGKQLSSPDFLATLFCAQKCLKIQCDLAKSDKNGSS</sequence>
<evidence type="ECO:0000313" key="3">
    <source>
        <dbReference type="EMBL" id="VDN03244.1"/>
    </source>
</evidence>
<proteinExistence type="predicted"/>
<accession>A0A0N5CZM3</accession>
<evidence type="ECO:0000256" key="1">
    <source>
        <dbReference type="SAM" id="MobiDB-lite"/>
    </source>
</evidence>
<dbReference type="EMBL" id="UYYF01004375">
    <property type="protein sequence ID" value="VDN03244.1"/>
    <property type="molecule type" value="Genomic_DNA"/>
</dbReference>
<dbReference type="STRING" id="103827.A0A0N5CZM3"/>
<gene>
    <name evidence="3" type="ORF">TCLT_LOCUS5940</name>
</gene>
<dbReference type="Proteomes" id="UP000276776">
    <property type="component" value="Unassembled WGS sequence"/>
</dbReference>
<dbReference type="OrthoDB" id="5848486at2759"/>
<dbReference type="PROSITE" id="PS00028">
    <property type="entry name" value="ZINC_FINGER_C2H2_1"/>
    <property type="match status" value="1"/>
</dbReference>
<protein>
    <submittedName>
        <fullName evidence="5">C2H2-type domain-containing protein</fullName>
    </submittedName>
</protein>
<feature type="domain" description="C2H2-type" evidence="2">
    <location>
        <begin position="295"/>
        <end position="317"/>
    </location>
</feature>
<dbReference type="AlphaFoldDB" id="A0A0N5CZM3"/>
<evidence type="ECO:0000313" key="5">
    <source>
        <dbReference type="WBParaSite" id="TCLT_0000595101-mRNA-1"/>
    </source>
</evidence>
<organism evidence="5">
    <name type="scientific">Thelazia callipaeda</name>
    <name type="common">Oriental eyeworm</name>
    <name type="synonym">Parasitic nematode</name>
    <dbReference type="NCBI Taxonomy" id="103827"/>
    <lineage>
        <taxon>Eukaryota</taxon>
        <taxon>Metazoa</taxon>
        <taxon>Ecdysozoa</taxon>
        <taxon>Nematoda</taxon>
        <taxon>Chromadorea</taxon>
        <taxon>Rhabditida</taxon>
        <taxon>Spirurina</taxon>
        <taxon>Spiruromorpha</taxon>
        <taxon>Thelazioidea</taxon>
        <taxon>Thelaziidae</taxon>
        <taxon>Thelazia</taxon>
    </lineage>
</organism>